<feature type="domain" description="GST N-terminal" evidence="1">
    <location>
        <begin position="1"/>
        <end position="83"/>
    </location>
</feature>
<reference evidence="3 4" key="1">
    <citation type="submission" date="2020-04" db="EMBL/GenBank/DDBJ databases">
        <title>Novosphingobium sp. TW-4 isolated from soil.</title>
        <authorList>
            <person name="Dahal R.H."/>
            <person name="Chaudhary D.K."/>
        </authorList>
    </citation>
    <scope>NUCLEOTIDE SEQUENCE [LARGE SCALE GENOMIC DNA]</scope>
    <source>
        <strain evidence="3 4">TW-4</strain>
    </source>
</reference>
<dbReference type="EMBL" id="JABBGM010000012">
    <property type="protein sequence ID" value="NML95709.1"/>
    <property type="molecule type" value="Genomic_DNA"/>
</dbReference>
<protein>
    <submittedName>
        <fullName evidence="3">Glutathione S-transferase family protein</fullName>
    </submittedName>
</protein>
<dbReference type="InterPro" id="IPR004046">
    <property type="entry name" value="GST_C"/>
</dbReference>
<dbReference type="Pfam" id="PF00043">
    <property type="entry name" value="GST_C"/>
    <property type="match status" value="1"/>
</dbReference>
<keyword evidence="4" id="KW-1185">Reference proteome</keyword>
<dbReference type="SUPFAM" id="SSF47616">
    <property type="entry name" value="GST C-terminal domain-like"/>
    <property type="match status" value="1"/>
</dbReference>
<dbReference type="Pfam" id="PF13409">
    <property type="entry name" value="GST_N_2"/>
    <property type="match status" value="1"/>
</dbReference>
<dbReference type="InterPro" id="IPR004045">
    <property type="entry name" value="Glutathione_S-Trfase_N"/>
</dbReference>
<evidence type="ECO:0000259" key="2">
    <source>
        <dbReference type="PROSITE" id="PS50405"/>
    </source>
</evidence>
<dbReference type="PANTHER" id="PTHR44051:SF8">
    <property type="entry name" value="GLUTATHIONE S-TRANSFERASE GSTA"/>
    <property type="match status" value="1"/>
</dbReference>
<evidence type="ECO:0000313" key="3">
    <source>
        <dbReference type="EMBL" id="NML95709.1"/>
    </source>
</evidence>
<keyword evidence="3" id="KW-0808">Transferase</keyword>
<dbReference type="InterPro" id="IPR010987">
    <property type="entry name" value="Glutathione-S-Trfase_C-like"/>
</dbReference>
<dbReference type="PROSITE" id="PS50404">
    <property type="entry name" value="GST_NTER"/>
    <property type="match status" value="1"/>
</dbReference>
<comment type="caution">
    <text evidence="3">The sequence shown here is derived from an EMBL/GenBank/DDBJ whole genome shotgun (WGS) entry which is preliminary data.</text>
</comment>
<dbReference type="SFLD" id="SFLDS00019">
    <property type="entry name" value="Glutathione_Transferase_(cytos"/>
    <property type="match status" value="1"/>
</dbReference>
<dbReference type="PROSITE" id="PS50405">
    <property type="entry name" value="GST_CTER"/>
    <property type="match status" value="1"/>
</dbReference>
<dbReference type="SFLD" id="SFLDG00358">
    <property type="entry name" value="Main_(cytGST)"/>
    <property type="match status" value="1"/>
</dbReference>
<dbReference type="InterPro" id="IPR040079">
    <property type="entry name" value="Glutathione_S-Trfase"/>
</dbReference>
<sequence length="223" mass="25524">MIFYDFDLFAPNPWIAWIFAQEKGIVLERRFLDLFTRENRREPFVSRVNPLGELPALELGDGTVITEVTPICEYLEDICPDPPLIGSTPQERAQTRMWVRRIDQNIAWPMGEGFTTQEGRALFEGDHQLDGVLAKPLLPPEAAPILKAKSRAKLLWLDRQMQGQPYVCGNRFTLADIVLYCFLQFGENHGQPIPEEAPWSRDFFGRMKARPTTWHEPAPASKG</sequence>
<organism evidence="3 4">
    <name type="scientific">Novosphingobium olei</name>
    <dbReference type="NCBI Taxonomy" id="2728851"/>
    <lineage>
        <taxon>Bacteria</taxon>
        <taxon>Pseudomonadati</taxon>
        <taxon>Pseudomonadota</taxon>
        <taxon>Alphaproteobacteria</taxon>
        <taxon>Sphingomonadales</taxon>
        <taxon>Sphingomonadaceae</taxon>
        <taxon>Novosphingobium</taxon>
    </lineage>
</organism>
<gene>
    <name evidence="3" type="ORF">HHL27_18715</name>
</gene>
<dbReference type="Gene3D" id="1.20.1050.10">
    <property type="match status" value="1"/>
</dbReference>
<name>A0A7Y0GC59_9SPHN</name>
<feature type="domain" description="GST C-terminal" evidence="2">
    <location>
        <begin position="88"/>
        <end position="223"/>
    </location>
</feature>
<dbReference type="RefSeq" id="WP_169494917.1">
    <property type="nucleotide sequence ID" value="NZ_JABBGM010000012.1"/>
</dbReference>
<dbReference type="InterPro" id="IPR036249">
    <property type="entry name" value="Thioredoxin-like_sf"/>
</dbReference>
<dbReference type="Proteomes" id="UP000583556">
    <property type="component" value="Unassembled WGS sequence"/>
</dbReference>
<dbReference type="AlphaFoldDB" id="A0A7Y0GC59"/>
<dbReference type="SUPFAM" id="SSF52833">
    <property type="entry name" value="Thioredoxin-like"/>
    <property type="match status" value="1"/>
</dbReference>
<evidence type="ECO:0000259" key="1">
    <source>
        <dbReference type="PROSITE" id="PS50404"/>
    </source>
</evidence>
<accession>A0A7Y0GC59</accession>
<proteinExistence type="predicted"/>
<dbReference type="InterPro" id="IPR036282">
    <property type="entry name" value="Glutathione-S-Trfase_C_sf"/>
</dbReference>
<evidence type="ECO:0000313" key="4">
    <source>
        <dbReference type="Proteomes" id="UP000583556"/>
    </source>
</evidence>
<dbReference type="GO" id="GO:0016740">
    <property type="term" value="F:transferase activity"/>
    <property type="evidence" value="ECO:0007669"/>
    <property type="project" value="UniProtKB-KW"/>
</dbReference>
<dbReference type="Gene3D" id="3.40.30.10">
    <property type="entry name" value="Glutaredoxin"/>
    <property type="match status" value="1"/>
</dbReference>
<dbReference type="PANTHER" id="PTHR44051">
    <property type="entry name" value="GLUTATHIONE S-TRANSFERASE-RELATED"/>
    <property type="match status" value="1"/>
</dbReference>